<evidence type="ECO:0000313" key="6">
    <source>
        <dbReference type="EMBL" id="CAH3165212.1"/>
    </source>
</evidence>
<dbReference type="SUPFAM" id="SSF143885">
    <property type="entry name" value="RGC domain-like"/>
    <property type="match status" value="1"/>
</dbReference>
<dbReference type="PROSITE" id="PS50021">
    <property type="entry name" value="CH"/>
    <property type="match status" value="1"/>
</dbReference>
<evidence type="ECO:0000256" key="1">
    <source>
        <dbReference type="SAM" id="Coils"/>
    </source>
</evidence>
<dbReference type="PROSITE" id="PS50018">
    <property type="entry name" value="RAS_GTPASE_ACTIV_2"/>
    <property type="match status" value="1"/>
</dbReference>
<dbReference type="Gene3D" id="1.20.5.190">
    <property type="match status" value="2"/>
</dbReference>
<feature type="coiled-coil region" evidence="1">
    <location>
        <begin position="1505"/>
        <end position="1532"/>
    </location>
</feature>
<protein>
    <recommendedName>
        <fullName evidence="8">Ras GTPase-activating-like protein IQGAP1</fullName>
    </recommendedName>
</protein>
<dbReference type="PANTHER" id="PTHR14149:SF14">
    <property type="entry name" value="CALPONIN-HOMOLOGY (CH) DOMAIN-CONTAINING PROTEIN"/>
    <property type="match status" value="1"/>
</dbReference>
<dbReference type="InterPro" id="IPR001936">
    <property type="entry name" value="RasGAP_dom"/>
</dbReference>
<dbReference type="InterPro" id="IPR023152">
    <property type="entry name" value="RasGAP_CS"/>
</dbReference>
<comment type="caution">
    <text evidence="6">The sequence shown here is derived from an EMBL/GenBank/DDBJ whole genome shotgun (WGS) entry which is preliminary data.</text>
</comment>
<name>A0ABN8QJB1_9CNID</name>
<feature type="domain" description="Ras-GAP" evidence="3">
    <location>
        <begin position="1011"/>
        <end position="1244"/>
    </location>
</feature>
<evidence type="ECO:0000259" key="5">
    <source>
        <dbReference type="PROSITE" id="PS50021"/>
    </source>
</evidence>
<dbReference type="Proteomes" id="UP001159405">
    <property type="component" value="Unassembled WGS sequence"/>
</dbReference>
<dbReference type="Pfam" id="PF03836">
    <property type="entry name" value="RasGAP_C"/>
    <property type="match status" value="1"/>
</dbReference>
<dbReference type="Gene3D" id="2.20.70.10">
    <property type="match status" value="1"/>
</dbReference>
<dbReference type="InterPro" id="IPR036872">
    <property type="entry name" value="CH_dom_sf"/>
</dbReference>
<dbReference type="SUPFAM" id="SSF51045">
    <property type="entry name" value="WW domain"/>
    <property type="match status" value="1"/>
</dbReference>
<dbReference type="SMART" id="SM00033">
    <property type="entry name" value="CH"/>
    <property type="match status" value="1"/>
</dbReference>
<dbReference type="InterPro" id="IPR001715">
    <property type="entry name" value="CH_dom"/>
</dbReference>
<dbReference type="PANTHER" id="PTHR14149">
    <property type="entry name" value="RAS GTPASE-ACTIVATING PROTEIN WITH IQ MOTIF"/>
    <property type="match status" value="1"/>
</dbReference>
<dbReference type="CDD" id="cd00201">
    <property type="entry name" value="WW"/>
    <property type="match status" value="1"/>
</dbReference>
<evidence type="ECO:0000313" key="7">
    <source>
        <dbReference type="Proteomes" id="UP001159405"/>
    </source>
</evidence>
<dbReference type="InterPro" id="IPR036020">
    <property type="entry name" value="WW_dom_sf"/>
</dbReference>
<dbReference type="CDD" id="cd05127">
    <property type="entry name" value="RasGAP_IQGAP_like"/>
    <property type="match status" value="1"/>
</dbReference>
<dbReference type="SMART" id="SM00456">
    <property type="entry name" value="WW"/>
    <property type="match status" value="1"/>
</dbReference>
<dbReference type="SUPFAM" id="SSF47576">
    <property type="entry name" value="Calponin-homology domain, CH-domain"/>
    <property type="match status" value="1"/>
</dbReference>
<dbReference type="InterPro" id="IPR008936">
    <property type="entry name" value="Rho_GTPase_activation_prot"/>
</dbReference>
<dbReference type="Gene3D" id="1.10.418.10">
    <property type="entry name" value="Calponin-like domain"/>
    <property type="match status" value="1"/>
</dbReference>
<feature type="domain" description="WW" evidence="4">
    <location>
        <begin position="691"/>
        <end position="724"/>
    </location>
</feature>
<dbReference type="PROSITE" id="PS50020">
    <property type="entry name" value="WW_DOMAIN_2"/>
    <property type="match status" value="1"/>
</dbReference>
<dbReference type="PROSITE" id="PS01159">
    <property type="entry name" value="WW_DOMAIN_1"/>
    <property type="match status" value="1"/>
</dbReference>
<dbReference type="SMART" id="SM00323">
    <property type="entry name" value="RasGAP"/>
    <property type="match status" value="1"/>
</dbReference>
<keyword evidence="1" id="KW-0175">Coiled coil</keyword>
<dbReference type="SMART" id="SM00015">
    <property type="entry name" value="IQ"/>
    <property type="match status" value="4"/>
</dbReference>
<dbReference type="PROSITE" id="PS50096">
    <property type="entry name" value="IQ"/>
    <property type="match status" value="4"/>
</dbReference>
<accession>A0ABN8QJB1</accession>
<keyword evidence="7" id="KW-1185">Reference proteome</keyword>
<feature type="region of interest" description="Disordered" evidence="2">
    <location>
        <begin position="1"/>
        <end position="39"/>
    </location>
</feature>
<dbReference type="InterPro" id="IPR000048">
    <property type="entry name" value="IQ_motif_EF-hand-BS"/>
</dbReference>
<sequence>MATQVIGVEQEDGRWNESTGAFRGEDAGPERASGSEMDEQRKQQMAYQYLCHLEEAKVWMEACLKEELPATTELEEAFRNGVFLAKLGNFFSPETIPLRKIFDKDFKVLNSRGLHFRHTDNINFFINGCSKVGLPKVFFPETTDIYDRKNMPKLIYCIHALSLYLFKLGLAPQIQDLYGKATFTEEQISAMRKELEKYGIQMPAFSKIGGILESEMPVDEAALHAAVIAINDAIDHQDAGNTLEALRNPNAHLRDVNAENSEPYQSALYQAKSTKAAQAIAKSPGKEGMDVYDTLLTQAEIQGNISQVNDVIRKQKAEEALNQAVKEINGAIRSKNEEVLLPALCNTAARLSGVSTENGSWYMKMLGEKKEESGISDLTKAEIQEAVNAANDLADQHRQMQDIVKRINKSLDDGTSEETHNLVRKPEGMFPKVLPRSAFLYHDGLFKGKQECESLTHEFICEQLTVLTAVAAINEAIENENSTQLINRMNHPNAGLTSVEESLCNRYLSHLVSVKEEKAQDCGVGKDDLTQIELQICVDFVNTVVQDEHDLISAIAVINEAVDKGDHNSTLQCLHAEAAKLSGITSENSQLYQKVLYSQKIAKAQKTDEDSAELWHDEIQLGLDYANRHADEARQLAEGVTAVNQAVDANDEKLLMAALTYPRVSIYGVTSQCSQQYLEELTKLKDAKKQPGCDTKWLEQKTPQGHIYYYNTENNEGCWEKPEDFSNSSLLTREEIQGLISRVTAQYDRWVHMQSNEPLIIKLQSHWKGYLARKAYHERRTFLKEHLPAVIKIQAFVRGFIQRLKYQTRLQELRSHPDEVIKIQSWVRMWVARRKYLERRKYFKEHDSAIVKIQAWVRANVAQNDYRKLISMQDPPCKTVRKFLHLLEHSDADFEEELDLQKLRAQVVTEIRSNQQLENDLNLMDVKIGLLVRNRITLQDVVHHGKNLKREKQDMSMALQRTKGIKSLSKESHEKLEAYQNLFYLLQTNPVYLAKLIFAMPQSKFTKFMESVILTLYNYASNAREEYLLVKLFDTALKEEIISKVDQMQDIVTGNPAVIKIVVHFNRGQKGQSSLRELLQPLVEGVLNDKNLSINTHPLEVYKAWINQMESETGQASKLPYDVEPEQAMKHPEVSSRIEAAMKRLTTATDTFLNSILQSVDKIPYGLRYVAMSLRVALTEKFPEAPEAEILKVVGNLIYYRYMNPAIVAPDAFDVVSFGVDKGLTPDQRRNLGSIAKILQYAASNKMFGGESAHLSPLNGYIAQAHQRFKKFFLEVSTVEEPEIHFNIDEYTDVVMVTKPVIYISVQEICDTHTLLIDHRDEIAPDPNDPLHELLDDLGDAPSVEALLGDIAPVNGEEGLTAQSAKTEISLTLTNKFEVPEDDDSDMRALFVRTKRMIVDVLKVQPGENLTEILETTATDEQEEEHTRLMRLRELSDENKSKSHGNVTRSASAYGDTKLPLEGLKRKIIRNLRMLESQGVVTIKNDYQDIINAIAKDIRNQRRYRQRRRQEKKKLGQTLESLQNKSQFYEEQIDYYNQYIRVCLDNLAKKGKKPSRAKQQKGEVFRGEIKYTAQRLYEKGVILEIEGLPPAQFKNVMFEIKSADEVGVFVVSAKFMGVAMEKVELVFQDLLQLQYEGVAVMKMFGRAKINVNLLIFLLNKKFYGK</sequence>
<gene>
    <name evidence="6" type="ORF">PLOB_00007176</name>
</gene>
<dbReference type="Pfam" id="PF00612">
    <property type="entry name" value="IQ"/>
    <property type="match status" value="4"/>
</dbReference>
<dbReference type="SUPFAM" id="SSF48350">
    <property type="entry name" value="GTPase activation domain, GAP"/>
    <property type="match status" value="1"/>
</dbReference>
<dbReference type="Pfam" id="PF00397">
    <property type="entry name" value="WW"/>
    <property type="match status" value="1"/>
</dbReference>
<dbReference type="PROSITE" id="PS00509">
    <property type="entry name" value="RAS_GTPASE_ACTIV_1"/>
    <property type="match status" value="1"/>
</dbReference>
<dbReference type="Pfam" id="PF00307">
    <property type="entry name" value="CH"/>
    <property type="match status" value="1"/>
</dbReference>
<dbReference type="EMBL" id="CALNXK010000132">
    <property type="protein sequence ID" value="CAH3165212.1"/>
    <property type="molecule type" value="Genomic_DNA"/>
</dbReference>
<proteinExistence type="predicted"/>
<dbReference type="InterPro" id="IPR000593">
    <property type="entry name" value="RasGAP_C"/>
</dbReference>
<evidence type="ECO:0000259" key="3">
    <source>
        <dbReference type="PROSITE" id="PS50018"/>
    </source>
</evidence>
<dbReference type="InterPro" id="IPR001202">
    <property type="entry name" value="WW_dom"/>
</dbReference>
<organism evidence="6 7">
    <name type="scientific">Porites lobata</name>
    <dbReference type="NCBI Taxonomy" id="104759"/>
    <lineage>
        <taxon>Eukaryota</taxon>
        <taxon>Metazoa</taxon>
        <taxon>Cnidaria</taxon>
        <taxon>Anthozoa</taxon>
        <taxon>Hexacorallia</taxon>
        <taxon>Scleractinia</taxon>
        <taxon>Fungiina</taxon>
        <taxon>Poritidae</taxon>
        <taxon>Porites</taxon>
    </lineage>
</organism>
<dbReference type="Pfam" id="PF00616">
    <property type="entry name" value="RasGAP"/>
    <property type="match status" value="1"/>
</dbReference>
<feature type="domain" description="Calponin-homology (CH)" evidence="5">
    <location>
        <begin position="50"/>
        <end position="165"/>
    </location>
</feature>
<evidence type="ECO:0000259" key="4">
    <source>
        <dbReference type="PROSITE" id="PS50020"/>
    </source>
</evidence>
<evidence type="ECO:0008006" key="8">
    <source>
        <dbReference type="Google" id="ProtNLM"/>
    </source>
</evidence>
<reference evidence="6 7" key="1">
    <citation type="submission" date="2022-05" db="EMBL/GenBank/DDBJ databases">
        <authorList>
            <consortium name="Genoscope - CEA"/>
            <person name="William W."/>
        </authorList>
    </citation>
    <scope>NUCLEOTIDE SEQUENCE [LARGE SCALE GENOMIC DNA]</scope>
</reference>
<evidence type="ECO:0000256" key="2">
    <source>
        <dbReference type="SAM" id="MobiDB-lite"/>
    </source>
</evidence>
<dbReference type="Gene3D" id="1.10.506.10">
    <property type="entry name" value="GTPase Activation - p120gap, domain 1"/>
    <property type="match status" value="1"/>
</dbReference>